<proteinExistence type="predicted"/>
<evidence type="ECO:0000313" key="2">
    <source>
        <dbReference type="Proteomes" id="UP000028012"/>
    </source>
</evidence>
<accession>A0A098PTM5</accession>
<sequence length="71" mass="7798">MNKDDALRKLQAWLAVVDARPRVEPRGLLEIETAVGDVGAGYEAGERARLHSGIERAQGSRNVTQPKMGWV</sequence>
<name>A0A098PTM5_9XANT</name>
<protein>
    <submittedName>
        <fullName evidence="1">Uncharacterized protein</fullName>
    </submittedName>
</protein>
<evidence type="ECO:0000313" key="1">
    <source>
        <dbReference type="EMBL" id="KGE50370.1"/>
    </source>
</evidence>
<dbReference type="HOGENOM" id="CLU_2739063_0_0_6"/>
<dbReference type="Proteomes" id="UP000028012">
    <property type="component" value="Unassembled WGS sequence"/>
</dbReference>
<dbReference type="EMBL" id="JPHD02000143">
    <property type="protein sequence ID" value="KGE50370.1"/>
    <property type="molecule type" value="Genomic_DNA"/>
</dbReference>
<organism evidence="1 2">
    <name type="scientific">Xanthomonas axonopodis pv. vasculorum</name>
    <dbReference type="NCBI Taxonomy" id="325777"/>
    <lineage>
        <taxon>Bacteria</taxon>
        <taxon>Pseudomonadati</taxon>
        <taxon>Pseudomonadota</taxon>
        <taxon>Gammaproteobacteria</taxon>
        <taxon>Lysobacterales</taxon>
        <taxon>Lysobacteraceae</taxon>
        <taxon>Xanthomonas</taxon>
    </lineage>
</organism>
<comment type="caution">
    <text evidence="1">The sequence shown here is derived from an EMBL/GenBank/DDBJ whole genome shotgun (WGS) entry which is preliminary data.</text>
</comment>
<reference evidence="1 2" key="1">
    <citation type="submission" date="2014-09" db="EMBL/GenBank/DDBJ databases">
        <title>A draft genome sequence for Xanthomonas axonopodis pv. vasculorum NCPPB 900.</title>
        <authorList>
            <person name="Harrison J."/>
            <person name="Studholme D.J."/>
        </authorList>
    </citation>
    <scope>NUCLEOTIDE SEQUENCE [LARGE SCALE GENOMIC DNA]</scope>
    <source>
        <strain evidence="1 2">NCPPB 900</strain>
    </source>
</reference>
<dbReference type="AlphaFoldDB" id="A0A098PTM5"/>
<gene>
    <name evidence="1" type="ORF">GW15_0221665</name>
</gene>